<proteinExistence type="predicted"/>
<gene>
    <name evidence="1" type="ORF">AWB68_05948</name>
</gene>
<sequence length="614" mass="63721">MMPKPFMNRRLGASVRRAGPSEPCNAATLLTGDEGAVTMILAVCGSLMIGTMCTALDTIHYETTQARMQMALDVATLSAGADLAHTDLSVAQWQKDARAYYNTNMPAGYMALTMPDANFSATVSGTPATGQTIKLSASGSMPLLAPFFFGNNSGGSGGSGSGSGSNSPDVATVSASNTALRIPQSTLELALILDNTGSMSDYASTDKTQGTKIQGLRTAAANLVSNIFSMTTNDSYIGLVPFTTMVNVGSALSPAGSWLTSSFSAYNAKNLSMTPNSNYSGSGWGGCAVEPRDAGGNMYPKAYAPKDVPGFRPFYYNVPPATNTPNPGFKITSYNVTTNKGKTVCTVASTNTVTGVPLTYQTKGSVTYCGGGDSNAIYDSWGQPSTNNATTTIDQNGNTNGGKNGPCAIAPALFLTKSSSTLTTAINNMQANGSTLIPTGLLWGWRMLSSSWSNSLSNGNGWTSANSALPLPETTQNMQRVAIVLTDGENDPGSANGIMPPPSFNGLSGVGNSVLKAPTVFRPDGSQMTNGSMSSVDDINSFQLAVCTAMKNSGITIYAITFGTYGTDTASVAAQQTMQSCASPGNYYHAPTNQDLNTIFQQIAGNLGVLRLTQ</sequence>
<evidence type="ECO:0008006" key="3">
    <source>
        <dbReference type="Google" id="ProtNLM"/>
    </source>
</evidence>
<dbReference type="EMBL" id="FCON02000096">
    <property type="protein sequence ID" value="SAL80816.1"/>
    <property type="molecule type" value="Genomic_DNA"/>
</dbReference>
<organism evidence="1 2">
    <name type="scientific">Caballeronia choica</name>
    <dbReference type="NCBI Taxonomy" id="326476"/>
    <lineage>
        <taxon>Bacteria</taxon>
        <taxon>Pseudomonadati</taxon>
        <taxon>Pseudomonadota</taxon>
        <taxon>Betaproteobacteria</taxon>
        <taxon>Burkholderiales</taxon>
        <taxon>Burkholderiaceae</taxon>
        <taxon>Caballeronia</taxon>
    </lineage>
</organism>
<dbReference type="AlphaFoldDB" id="A0A158KI55"/>
<keyword evidence="2" id="KW-1185">Reference proteome</keyword>
<evidence type="ECO:0000313" key="2">
    <source>
        <dbReference type="Proteomes" id="UP000054770"/>
    </source>
</evidence>
<dbReference type="SUPFAM" id="SSF53300">
    <property type="entry name" value="vWA-like"/>
    <property type="match status" value="1"/>
</dbReference>
<dbReference type="InterPro" id="IPR036465">
    <property type="entry name" value="vWFA_dom_sf"/>
</dbReference>
<dbReference type="Proteomes" id="UP000054770">
    <property type="component" value="Unassembled WGS sequence"/>
</dbReference>
<name>A0A158KI55_9BURK</name>
<protein>
    <recommendedName>
        <fullName evidence="3">von Willebrand factor type A domain protein</fullName>
    </recommendedName>
</protein>
<evidence type="ECO:0000313" key="1">
    <source>
        <dbReference type="EMBL" id="SAL80816.1"/>
    </source>
</evidence>
<comment type="caution">
    <text evidence="1">The sequence shown here is derived from an EMBL/GenBank/DDBJ whole genome shotgun (WGS) entry which is preliminary data.</text>
</comment>
<reference evidence="1" key="1">
    <citation type="submission" date="2016-01" db="EMBL/GenBank/DDBJ databases">
        <authorList>
            <person name="Peeters C."/>
        </authorList>
    </citation>
    <scope>NUCLEOTIDE SEQUENCE [LARGE SCALE GENOMIC DNA]</scope>
    <source>
        <strain evidence="1">LMG 22940</strain>
    </source>
</reference>
<accession>A0A158KI55</accession>
<dbReference type="Gene3D" id="3.40.50.410">
    <property type="entry name" value="von Willebrand factor, type A domain"/>
    <property type="match status" value="2"/>
</dbReference>